<dbReference type="GO" id="GO:0004722">
    <property type="term" value="F:protein serine/threonine phosphatase activity"/>
    <property type="evidence" value="ECO:0007669"/>
    <property type="project" value="InterPro"/>
</dbReference>
<reference evidence="2 3" key="1">
    <citation type="journal article" date="2020" name="IScience">
        <title>Genome Sequencing of the Endangered Kingdonia uniflora (Circaeasteraceae, Ranunculales) Reveals Potential Mechanisms of Evolutionary Specialization.</title>
        <authorList>
            <person name="Sun Y."/>
            <person name="Deng T."/>
            <person name="Zhang A."/>
            <person name="Moore M.J."/>
            <person name="Landis J.B."/>
            <person name="Lin N."/>
            <person name="Zhang H."/>
            <person name="Zhang X."/>
            <person name="Huang J."/>
            <person name="Zhang X."/>
            <person name="Sun H."/>
            <person name="Wang H."/>
        </authorList>
    </citation>
    <scope>NUCLEOTIDE SEQUENCE [LARGE SCALE GENOMIC DNA]</scope>
    <source>
        <strain evidence="2">TB1705</strain>
        <tissue evidence="2">Leaf</tissue>
    </source>
</reference>
<dbReference type="Gene3D" id="3.60.40.10">
    <property type="entry name" value="PPM-type phosphatase domain"/>
    <property type="match status" value="2"/>
</dbReference>
<dbReference type="InterPro" id="IPR015655">
    <property type="entry name" value="PP2C"/>
</dbReference>
<feature type="non-terminal residue" evidence="2">
    <location>
        <position position="1"/>
    </location>
</feature>
<gene>
    <name evidence="2" type="ORF">GIB67_002603</name>
</gene>
<dbReference type="PANTHER" id="PTHR47992">
    <property type="entry name" value="PROTEIN PHOSPHATASE"/>
    <property type="match status" value="1"/>
</dbReference>
<evidence type="ECO:0000259" key="1">
    <source>
        <dbReference type="PROSITE" id="PS51746"/>
    </source>
</evidence>
<keyword evidence="3" id="KW-1185">Reference proteome</keyword>
<feature type="domain" description="PPM-type phosphatase" evidence="1">
    <location>
        <begin position="32"/>
        <end position="246"/>
    </location>
</feature>
<dbReference type="Proteomes" id="UP000541444">
    <property type="component" value="Unassembled WGS sequence"/>
</dbReference>
<protein>
    <recommendedName>
        <fullName evidence="1">PPM-type phosphatase domain-containing protein</fullName>
    </recommendedName>
</protein>
<dbReference type="OrthoDB" id="10264738at2759"/>
<proteinExistence type="predicted"/>
<dbReference type="Pfam" id="PF00481">
    <property type="entry name" value="PP2C"/>
    <property type="match status" value="2"/>
</dbReference>
<sequence length="246" mass="27223">ALFRLRGFMGKGGRTTTGDFTRKGSWASTSIKHGSEVVAVQSFICGESDHEAESDLVVAEIEQIHDIEVMFFGIFDAQMGDGVFKYLQSNLFNEGLNKSQVKRRNKATMKNAYLLTRPLKEMAVNKNSATSMMMINGKKIIVAITGDYRAVVSCDSVAHQICQTHRATRKGFWSFNTPSGATHKQFEKPYEDPGPVLGVKKISSSTEFVILASSGIWEVMKSQEAVNLIWHIDDPQEAAECLISCS</sequence>
<dbReference type="EMBL" id="JACGCM010000157">
    <property type="protein sequence ID" value="KAF6175591.1"/>
    <property type="molecule type" value="Genomic_DNA"/>
</dbReference>
<dbReference type="PROSITE" id="PS51746">
    <property type="entry name" value="PPM_2"/>
    <property type="match status" value="1"/>
</dbReference>
<comment type="caution">
    <text evidence="2">The sequence shown here is derived from an EMBL/GenBank/DDBJ whole genome shotgun (WGS) entry which is preliminary data.</text>
</comment>
<evidence type="ECO:0000313" key="3">
    <source>
        <dbReference type="Proteomes" id="UP000541444"/>
    </source>
</evidence>
<dbReference type="InterPro" id="IPR001932">
    <property type="entry name" value="PPM-type_phosphatase-like_dom"/>
</dbReference>
<accession>A0A7J7P807</accession>
<dbReference type="SUPFAM" id="SSF81606">
    <property type="entry name" value="PP2C-like"/>
    <property type="match status" value="1"/>
</dbReference>
<name>A0A7J7P807_9MAGN</name>
<dbReference type="SMART" id="SM00332">
    <property type="entry name" value="PP2Cc"/>
    <property type="match status" value="1"/>
</dbReference>
<evidence type="ECO:0000313" key="2">
    <source>
        <dbReference type="EMBL" id="KAF6175591.1"/>
    </source>
</evidence>
<dbReference type="AlphaFoldDB" id="A0A7J7P807"/>
<organism evidence="2 3">
    <name type="scientific">Kingdonia uniflora</name>
    <dbReference type="NCBI Taxonomy" id="39325"/>
    <lineage>
        <taxon>Eukaryota</taxon>
        <taxon>Viridiplantae</taxon>
        <taxon>Streptophyta</taxon>
        <taxon>Embryophyta</taxon>
        <taxon>Tracheophyta</taxon>
        <taxon>Spermatophyta</taxon>
        <taxon>Magnoliopsida</taxon>
        <taxon>Ranunculales</taxon>
        <taxon>Circaeasteraceae</taxon>
        <taxon>Kingdonia</taxon>
    </lineage>
</organism>
<dbReference type="InterPro" id="IPR036457">
    <property type="entry name" value="PPM-type-like_dom_sf"/>
</dbReference>